<dbReference type="AlphaFoldDB" id="A0A9P6E878"/>
<feature type="non-terminal residue" evidence="2">
    <location>
        <position position="1"/>
    </location>
</feature>
<sequence length="498" mass="56697">MTTGSFNLNKAHGCSHMVESISCSRCVWGNTADDIQPMGNFHHLVQLREQHPENVDICNPFIWRLPVEVTSHIFSLCIIPTPLIDDFATLIYDFEGISNQVLLFQLTLRAVCRSWYYIASSNKMLWTSFSINLTPRSVVGVGKLAEEWLDRSGELPLVIRLLYNGRVSLYDGQIQRSELDGTGFSKPLLNAICTVSHRWDMVAFKLPNIFMQDLRCDVRRPPSCLRSLVLADSLEDPTTSGVLNLGFIPSPVRLRLDLPLEQVRLRWDKLTHFHATHFINIEAVVDILYFAPSLLYFCPTGLEFDLRNQNIIRHPNLQHLDIQNCFSTILDLFSFPALRELSVEGFHLEYDAGINFINRSQCRLHNLSIDGLGCLSTEELIVFLTSTPSLRLLELDHIELDSTFFDRFAESSNFLPNLSILSLDFDDPEFLRTFFRLLIPSTTSRSRPLLKIILRHEVDLGEEANSSGSEIATLGETNIRMIQDIRKSGVDFNFSTIG</sequence>
<dbReference type="InterPro" id="IPR032675">
    <property type="entry name" value="LRR_dom_sf"/>
</dbReference>
<name>A0A9P6E878_9AGAR</name>
<dbReference type="Proteomes" id="UP000807306">
    <property type="component" value="Unassembled WGS sequence"/>
</dbReference>
<proteinExistence type="predicted"/>
<dbReference type="InterPro" id="IPR001810">
    <property type="entry name" value="F-box_dom"/>
</dbReference>
<keyword evidence="3" id="KW-1185">Reference proteome</keyword>
<feature type="domain" description="F-box" evidence="1">
    <location>
        <begin position="62"/>
        <end position="131"/>
    </location>
</feature>
<evidence type="ECO:0000313" key="2">
    <source>
        <dbReference type="EMBL" id="KAF9524280.1"/>
    </source>
</evidence>
<comment type="caution">
    <text evidence="2">The sequence shown here is derived from an EMBL/GenBank/DDBJ whole genome shotgun (WGS) entry which is preliminary data.</text>
</comment>
<dbReference type="SUPFAM" id="SSF52047">
    <property type="entry name" value="RNI-like"/>
    <property type="match status" value="1"/>
</dbReference>
<dbReference type="Pfam" id="PF12937">
    <property type="entry name" value="F-box-like"/>
    <property type="match status" value="1"/>
</dbReference>
<accession>A0A9P6E878</accession>
<dbReference type="Gene3D" id="3.80.10.10">
    <property type="entry name" value="Ribonuclease Inhibitor"/>
    <property type="match status" value="1"/>
</dbReference>
<reference evidence="2" key="1">
    <citation type="submission" date="2020-11" db="EMBL/GenBank/DDBJ databases">
        <authorList>
            <consortium name="DOE Joint Genome Institute"/>
            <person name="Ahrendt S."/>
            <person name="Riley R."/>
            <person name="Andreopoulos W."/>
            <person name="Labutti K."/>
            <person name="Pangilinan J."/>
            <person name="Ruiz-Duenas F.J."/>
            <person name="Barrasa J.M."/>
            <person name="Sanchez-Garcia M."/>
            <person name="Camarero S."/>
            <person name="Miyauchi S."/>
            <person name="Serrano A."/>
            <person name="Linde D."/>
            <person name="Babiker R."/>
            <person name="Drula E."/>
            <person name="Ayuso-Fernandez I."/>
            <person name="Pacheco R."/>
            <person name="Padilla G."/>
            <person name="Ferreira P."/>
            <person name="Barriuso J."/>
            <person name="Kellner H."/>
            <person name="Castanera R."/>
            <person name="Alfaro M."/>
            <person name="Ramirez L."/>
            <person name="Pisabarro A.G."/>
            <person name="Kuo A."/>
            <person name="Tritt A."/>
            <person name="Lipzen A."/>
            <person name="He G."/>
            <person name="Yan M."/>
            <person name="Ng V."/>
            <person name="Cullen D."/>
            <person name="Martin F."/>
            <person name="Rosso M.-N."/>
            <person name="Henrissat B."/>
            <person name="Hibbett D."/>
            <person name="Martinez A.T."/>
            <person name="Grigoriev I.V."/>
        </authorList>
    </citation>
    <scope>NUCLEOTIDE SEQUENCE</scope>
    <source>
        <strain evidence="2">CBS 506.95</strain>
    </source>
</reference>
<dbReference type="EMBL" id="MU157901">
    <property type="protein sequence ID" value="KAF9524280.1"/>
    <property type="molecule type" value="Genomic_DNA"/>
</dbReference>
<organism evidence="2 3">
    <name type="scientific">Crepidotus variabilis</name>
    <dbReference type="NCBI Taxonomy" id="179855"/>
    <lineage>
        <taxon>Eukaryota</taxon>
        <taxon>Fungi</taxon>
        <taxon>Dikarya</taxon>
        <taxon>Basidiomycota</taxon>
        <taxon>Agaricomycotina</taxon>
        <taxon>Agaricomycetes</taxon>
        <taxon>Agaricomycetidae</taxon>
        <taxon>Agaricales</taxon>
        <taxon>Agaricineae</taxon>
        <taxon>Crepidotaceae</taxon>
        <taxon>Crepidotus</taxon>
    </lineage>
</organism>
<evidence type="ECO:0000313" key="3">
    <source>
        <dbReference type="Proteomes" id="UP000807306"/>
    </source>
</evidence>
<gene>
    <name evidence="2" type="ORF">CPB83DRAFT_618711</name>
</gene>
<protein>
    <recommendedName>
        <fullName evidence="1">F-box domain-containing protein</fullName>
    </recommendedName>
</protein>
<evidence type="ECO:0000259" key="1">
    <source>
        <dbReference type="Pfam" id="PF12937"/>
    </source>
</evidence>
<dbReference type="OrthoDB" id="3270987at2759"/>